<feature type="chain" id="PRO_5024338564" evidence="1">
    <location>
        <begin position="26"/>
        <end position="180"/>
    </location>
</feature>
<proteinExistence type="predicted"/>
<dbReference type="AlphaFoldDB" id="A0A5M8PB25"/>
<comment type="caution">
    <text evidence="2">The sequence shown here is derived from an EMBL/GenBank/DDBJ whole genome shotgun (WGS) entry which is preliminary data.</text>
</comment>
<evidence type="ECO:0000256" key="1">
    <source>
        <dbReference type="SAM" id="SignalP"/>
    </source>
</evidence>
<name>A0A5M8PB25_9LECA</name>
<dbReference type="Proteomes" id="UP000324767">
    <property type="component" value="Unassembled WGS sequence"/>
</dbReference>
<keyword evidence="1" id="KW-0732">Signal</keyword>
<evidence type="ECO:0000313" key="3">
    <source>
        <dbReference type="Proteomes" id="UP000324767"/>
    </source>
</evidence>
<feature type="signal peptide" evidence="1">
    <location>
        <begin position="1"/>
        <end position="25"/>
    </location>
</feature>
<reference evidence="2 3" key="1">
    <citation type="submission" date="2019-09" db="EMBL/GenBank/DDBJ databases">
        <title>The hologenome of the rock-dwelling lichen Lasallia pustulata.</title>
        <authorList>
            <person name="Greshake Tzovaras B."/>
            <person name="Segers F."/>
            <person name="Bicker A."/>
            <person name="Dal Grande F."/>
            <person name="Otte J."/>
            <person name="Hankeln T."/>
            <person name="Schmitt I."/>
            <person name="Ebersberger I."/>
        </authorList>
    </citation>
    <scope>NUCLEOTIDE SEQUENCE [LARGE SCALE GENOMIC DNA]</scope>
    <source>
        <strain evidence="2">A1-1</strain>
    </source>
</reference>
<dbReference type="EMBL" id="VXIT01000027">
    <property type="protein sequence ID" value="KAA6406477.1"/>
    <property type="molecule type" value="Genomic_DNA"/>
</dbReference>
<protein>
    <submittedName>
        <fullName evidence="2">Uncharacterized protein</fullName>
    </submittedName>
</protein>
<dbReference type="OrthoDB" id="5294920at2759"/>
<evidence type="ECO:0000313" key="2">
    <source>
        <dbReference type="EMBL" id="KAA6406477.1"/>
    </source>
</evidence>
<gene>
    <name evidence="2" type="ORF">FRX48_09748</name>
</gene>
<organism evidence="2 3">
    <name type="scientific">Lasallia pustulata</name>
    <dbReference type="NCBI Taxonomy" id="136370"/>
    <lineage>
        <taxon>Eukaryota</taxon>
        <taxon>Fungi</taxon>
        <taxon>Dikarya</taxon>
        <taxon>Ascomycota</taxon>
        <taxon>Pezizomycotina</taxon>
        <taxon>Lecanoromycetes</taxon>
        <taxon>OSLEUM clade</taxon>
        <taxon>Umbilicariomycetidae</taxon>
        <taxon>Umbilicariales</taxon>
        <taxon>Umbilicariaceae</taxon>
        <taxon>Lasallia</taxon>
    </lineage>
</organism>
<accession>A0A5M8PB25</accession>
<sequence>MRLPALTLLTALAFTGFTTPSPASASIQLQSSTNNPLIKARTLPHPGQTVWSAPSSRTTITISVIRHIAGPGIPTLLADAQSAIATHIRDFGDGLITGGFWEWSAGPGGLVLNAMNANNHQTTWGVLGAAVGALMDWIEKGAVARGGEVGGVGGGVGGGPGAAYFEIWDGGIEVGVGQVG</sequence>